<evidence type="ECO:0000313" key="6">
    <source>
        <dbReference type="EMBL" id="CAA7033289.1"/>
    </source>
</evidence>
<dbReference type="SUPFAM" id="SSF52540">
    <property type="entry name" value="P-loop containing nucleoside triphosphate hydrolases"/>
    <property type="match status" value="1"/>
</dbReference>
<dbReference type="EMBL" id="CACVBM020001129">
    <property type="protein sequence ID" value="CAA7033289.1"/>
    <property type="molecule type" value="Genomic_DNA"/>
</dbReference>
<keyword evidence="3" id="KW-0342">GTP-binding</keyword>
<dbReference type="Pfam" id="PF04548">
    <property type="entry name" value="AIG1"/>
    <property type="match status" value="1"/>
</dbReference>
<gene>
    <name evidence="6" type="ORF">MERR_LOCUS20524</name>
</gene>
<feature type="domain" description="AIG1-type G" evidence="5">
    <location>
        <begin position="31"/>
        <end position="238"/>
    </location>
</feature>
<dbReference type="InterPro" id="IPR027417">
    <property type="entry name" value="P-loop_NTPase"/>
</dbReference>
<dbReference type="Proteomes" id="UP000467841">
    <property type="component" value="Unassembled WGS sequence"/>
</dbReference>
<sequence length="341" mass="38441">MAGGLAADDSSDDDLCDLSRYDNRYWGSQQRPARTLVLLGCSGNGKSATGNSILGRDAFESKGRAAAVTKECVLQNVRRANGQIINVIDTPGLFSLLPSNEATIREILKCSRLAKEGINAVLMVLSLRNRLTEEEKSALLVLKILFGSDIVDYMILVFTNEDSLDDNSDTMKDYLEECPDFKEILTACNNRMVLFDNRPKADKNKKAEQVQELLSLVEEVMRKNNNKPFMVDFSHDTKENEAAFEEKHKKIKALKGQCTKQEKEEAEDSLHQLSRKVETKLIKTTNLLEKKLNEEQAARLEAEERARKLHKESSDEIKRLTEKLEKAEKELEKQGGSCIVL</sequence>
<dbReference type="PROSITE" id="PS51720">
    <property type="entry name" value="G_AIG1"/>
    <property type="match status" value="1"/>
</dbReference>
<evidence type="ECO:0000256" key="2">
    <source>
        <dbReference type="ARBA" id="ARBA00022741"/>
    </source>
</evidence>
<dbReference type="AlphaFoldDB" id="A0A6D2J8B1"/>
<proteinExistence type="inferred from homology"/>
<dbReference type="PANTHER" id="PTHR10903:SF122">
    <property type="entry name" value="IMMUNE-ASSOCIATED NUCLEOTIDE-BINDING PROTEIN 11-RELATED"/>
    <property type="match status" value="1"/>
</dbReference>
<keyword evidence="4" id="KW-0175">Coiled coil</keyword>
<dbReference type="InterPro" id="IPR045058">
    <property type="entry name" value="GIMA/IAN/Toc"/>
</dbReference>
<keyword evidence="7" id="KW-1185">Reference proteome</keyword>
<dbReference type="FunFam" id="3.40.50.300:FF:000840">
    <property type="entry name" value="Immune-associated nucleotide-binding protein 9"/>
    <property type="match status" value="1"/>
</dbReference>
<comment type="similarity">
    <text evidence="1">Belongs to the TRAFAC class TrmE-Era-EngA-EngB-Septin-like GTPase superfamily. AIG1/Toc34/Toc159-like paraseptin GTPase family. IAN subfamily.</text>
</comment>
<evidence type="ECO:0000256" key="1">
    <source>
        <dbReference type="ARBA" id="ARBA00008535"/>
    </source>
</evidence>
<evidence type="ECO:0000259" key="5">
    <source>
        <dbReference type="PROSITE" id="PS51720"/>
    </source>
</evidence>
<protein>
    <recommendedName>
        <fullName evidence="5">AIG1-type G domain-containing protein</fullName>
    </recommendedName>
</protein>
<evidence type="ECO:0000313" key="7">
    <source>
        <dbReference type="Proteomes" id="UP000467841"/>
    </source>
</evidence>
<dbReference type="CDD" id="cd01852">
    <property type="entry name" value="AIG1"/>
    <property type="match status" value="1"/>
</dbReference>
<dbReference type="GO" id="GO:0005525">
    <property type="term" value="F:GTP binding"/>
    <property type="evidence" value="ECO:0007669"/>
    <property type="project" value="UniProtKB-KW"/>
</dbReference>
<keyword evidence="2" id="KW-0547">Nucleotide-binding</keyword>
<evidence type="ECO:0000256" key="4">
    <source>
        <dbReference type="SAM" id="Coils"/>
    </source>
</evidence>
<organism evidence="6 7">
    <name type="scientific">Microthlaspi erraticum</name>
    <dbReference type="NCBI Taxonomy" id="1685480"/>
    <lineage>
        <taxon>Eukaryota</taxon>
        <taxon>Viridiplantae</taxon>
        <taxon>Streptophyta</taxon>
        <taxon>Embryophyta</taxon>
        <taxon>Tracheophyta</taxon>
        <taxon>Spermatophyta</taxon>
        <taxon>Magnoliopsida</taxon>
        <taxon>eudicotyledons</taxon>
        <taxon>Gunneridae</taxon>
        <taxon>Pentapetalae</taxon>
        <taxon>rosids</taxon>
        <taxon>malvids</taxon>
        <taxon>Brassicales</taxon>
        <taxon>Brassicaceae</taxon>
        <taxon>Coluteocarpeae</taxon>
        <taxon>Microthlaspi</taxon>
    </lineage>
</organism>
<evidence type="ECO:0000256" key="3">
    <source>
        <dbReference type="ARBA" id="ARBA00023134"/>
    </source>
</evidence>
<reference evidence="6" key="1">
    <citation type="submission" date="2020-01" db="EMBL/GenBank/DDBJ databases">
        <authorList>
            <person name="Mishra B."/>
        </authorList>
    </citation>
    <scope>NUCLEOTIDE SEQUENCE [LARGE SCALE GENOMIC DNA]</scope>
</reference>
<dbReference type="InterPro" id="IPR006703">
    <property type="entry name" value="G_AIG1"/>
</dbReference>
<accession>A0A6D2J8B1</accession>
<feature type="coiled-coil region" evidence="4">
    <location>
        <begin position="244"/>
        <end position="337"/>
    </location>
</feature>
<comment type="caution">
    <text evidence="6">The sequence shown here is derived from an EMBL/GenBank/DDBJ whole genome shotgun (WGS) entry which is preliminary data.</text>
</comment>
<dbReference type="PANTHER" id="PTHR10903">
    <property type="entry name" value="GTPASE, IMAP FAMILY MEMBER-RELATED"/>
    <property type="match status" value="1"/>
</dbReference>
<name>A0A6D2J8B1_9BRAS</name>
<dbReference type="Gene3D" id="3.40.50.300">
    <property type="entry name" value="P-loop containing nucleotide triphosphate hydrolases"/>
    <property type="match status" value="1"/>
</dbReference>
<dbReference type="OrthoDB" id="1103217at2759"/>